<feature type="transmembrane region" description="Helical" evidence="6">
    <location>
        <begin position="375"/>
        <end position="400"/>
    </location>
</feature>
<keyword evidence="2" id="KW-1003">Cell membrane</keyword>
<reference evidence="10" key="1">
    <citation type="journal article" date="2019" name="Int. J. Syst. Evol. Microbiol.">
        <title>The Global Catalogue of Microorganisms (GCM) 10K type strain sequencing project: providing services to taxonomists for standard genome sequencing and annotation.</title>
        <authorList>
            <consortium name="The Broad Institute Genomics Platform"/>
            <consortium name="The Broad Institute Genome Sequencing Center for Infectious Disease"/>
            <person name="Wu L."/>
            <person name="Ma J."/>
        </authorList>
    </citation>
    <scope>NUCLEOTIDE SEQUENCE [LARGE SCALE GENOMIC DNA]</scope>
    <source>
        <strain evidence="10">KACC 12507</strain>
    </source>
</reference>
<evidence type="ECO:0000256" key="3">
    <source>
        <dbReference type="ARBA" id="ARBA00022692"/>
    </source>
</evidence>
<dbReference type="PANTHER" id="PTHR43738">
    <property type="entry name" value="ABC TRANSPORTER, MEMBRANE PROTEIN"/>
    <property type="match status" value="1"/>
</dbReference>
<feature type="domain" description="ABC3 transporter permease C-terminal" evidence="7">
    <location>
        <begin position="288"/>
        <end position="405"/>
    </location>
</feature>
<dbReference type="RefSeq" id="WP_382409794.1">
    <property type="nucleotide sequence ID" value="NZ_JBHSGU010000009.1"/>
</dbReference>
<comment type="subcellular location">
    <subcellularLocation>
        <location evidence="1">Cell membrane</location>
        <topology evidence="1">Multi-pass membrane protein</topology>
    </subcellularLocation>
</comment>
<keyword evidence="10" id="KW-1185">Reference proteome</keyword>
<feature type="transmembrane region" description="Helical" evidence="6">
    <location>
        <begin position="339"/>
        <end position="363"/>
    </location>
</feature>
<proteinExistence type="predicted"/>
<comment type="caution">
    <text evidence="9">The sequence shown here is derived from an EMBL/GenBank/DDBJ whole genome shotgun (WGS) entry which is preliminary data.</text>
</comment>
<gene>
    <name evidence="9" type="ORF">ACFO4O_14475</name>
</gene>
<organism evidence="9 10">
    <name type="scientific">Glaciecola siphonariae</name>
    <dbReference type="NCBI Taxonomy" id="521012"/>
    <lineage>
        <taxon>Bacteria</taxon>
        <taxon>Pseudomonadati</taxon>
        <taxon>Pseudomonadota</taxon>
        <taxon>Gammaproteobacteria</taxon>
        <taxon>Alteromonadales</taxon>
        <taxon>Alteromonadaceae</taxon>
        <taxon>Glaciecola</taxon>
    </lineage>
</organism>
<dbReference type="InterPro" id="IPR025857">
    <property type="entry name" value="MacB_PCD"/>
</dbReference>
<evidence type="ECO:0000313" key="10">
    <source>
        <dbReference type="Proteomes" id="UP001595897"/>
    </source>
</evidence>
<evidence type="ECO:0000259" key="8">
    <source>
        <dbReference type="Pfam" id="PF12704"/>
    </source>
</evidence>
<evidence type="ECO:0000256" key="6">
    <source>
        <dbReference type="SAM" id="Phobius"/>
    </source>
</evidence>
<feature type="transmembrane region" description="Helical" evidence="6">
    <location>
        <begin position="288"/>
        <end position="309"/>
    </location>
</feature>
<protein>
    <submittedName>
        <fullName evidence="9">ABC transporter permease</fullName>
    </submittedName>
</protein>
<name>A0ABV9LXT5_9ALTE</name>
<evidence type="ECO:0000259" key="7">
    <source>
        <dbReference type="Pfam" id="PF02687"/>
    </source>
</evidence>
<evidence type="ECO:0000256" key="2">
    <source>
        <dbReference type="ARBA" id="ARBA00022475"/>
    </source>
</evidence>
<dbReference type="EMBL" id="JBHSGU010000009">
    <property type="protein sequence ID" value="MFC4701372.1"/>
    <property type="molecule type" value="Genomic_DNA"/>
</dbReference>
<sequence length="414" mass="44445">MILSIALGSLRSRRSAVLLTLLSMLVSVSLLLSVEHIRSQAKQSFSRTVSDVDIIVGARTGQMNLLLYSIFRIGSPSNNLSWDSFEAVKNANNVAWAIPLSLGDSHRGYRVVGTNEDYFTYYKYGNKQALSFEDGNIFSSPLEAVIGAEVARKLNYEVGDSLVISHGIGHTSFHHHDDSPFTVAGILTPTGTPVDQTVHVSLAGIEAMHMSEADQEALLANLAAGETPEFNIQSVSAVLVGLESKIMALSALRDINQYRGEPLSAILPGIALAEVWKLVGNVENLLRLISFLILISSLLGMATMLLTSIRERSRELAVLRAIGASPIAIFILIQAEALLIALSACVLAMGLVYGSLILGSQWLSQQYGLFIEASLFNLNTLGILALVCVATLIIACIPAVGACKQALQQGLQVK</sequence>
<evidence type="ECO:0000256" key="4">
    <source>
        <dbReference type="ARBA" id="ARBA00022989"/>
    </source>
</evidence>
<accession>A0ABV9LXT5</accession>
<keyword evidence="4 6" id="KW-1133">Transmembrane helix</keyword>
<dbReference type="PANTHER" id="PTHR43738:SF2">
    <property type="entry name" value="ABC TRANSPORTER PERMEASE"/>
    <property type="match status" value="1"/>
</dbReference>
<evidence type="ECO:0000256" key="1">
    <source>
        <dbReference type="ARBA" id="ARBA00004651"/>
    </source>
</evidence>
<dbReference type="InterPro" id="IPR003838">
    <property type="entry name" value="ABC3_permease_C"/>
</dbReference>
<dbReference type="Pfam" id="PF12704">
    <property type="entry name" value="MacB_PCD"/>
    <property type="match status" value="1"/>
</dbReference>
<dbReference type="Pfam" id="PF02687">
    <property type="entry name" value="FtsX"/>
    <property type="match status" value="1"/>
</dbReference>
<dbReference type="InterPro" id="IPR051125">
    <property type="entry name" value="ABC-4/HrtB_transporter"/>
</dbReference>
<keyword evidence="3 6" id="KW-0812">Transmembrane</keyword>
<keyword evidence="5 6" id="KW-0472">Membrane</keyword>
<evidence type="ECO:0000256" key="5">
    <source>
        <dbReference type="ARBA" id="ARBA00023136"/>
    </source>
</evidence>
<evidence type="ECO:0000313" key="9">
    <source>
        <dbReference type="EMBL" id="MFC4701372.1"/>
    </source>
</evidence>
<dbReference type="Proteomes" id="UP001595897">
    <property type="component" value="Unassembled WGS sequence"/>
</dbReference>
<feature type="domain" description="MacB-like periplasmic core" evidence="8">
    <location>
        <begin position="18"/>
        <end position="228"/>
    </location>
</feature>
<feature type="transmembrane region" description="Helical" evidence="6">
    <location>
        <begin position="316"/>
        <end position="333"/>
    </location>
</feature>